<evidence type="ECO:0000256" key="5">
    <source>
        <dbReference type="RuleBase" id="RU000687"/>
    </source>
</evidence>
<dbReference type="EMBL" id="CANHGI010000001">
    <property type="protein sequence ID" value="CAI5440457.1"/>
    <property type="molecule type" value="Genomic_DNA"/>
</dbReference>
<dbReference type="AlphaFoldDB" id="A0A9P1IBZ8"/>
<evidence type="ECO:0000256" key="2">
    <source>
        <dbReference type="ARBA" id="ARBA00022692"/>
    </source>
</evidence>
<sequence length="492" mass="57753">MIRFIVTLCILLISVDATDFTVQEQMICNIQGEWKYWVRYLEYDYGTPNDKLLETAWEYGNGNSHGPRRVRQFSISGGDGWFDGEYEIEMEVFHTCTNTGTETSFYVKLGDVQVDTRHKNFNVAGIVLDSQCNFAFCWLVKLLDWINYILELCPVLGGERERTFYVWTYDIRIIQLKVFDLDEPREQLSVSLQALQSWYDLRLQWNASEFRDIRKLYVRQDMVWSPPFGVFSASDVKDHRDQDFRMVEIHSDSMITSNIPMRLTINCNLHMENFPFDEQICEIRSGVATIYYRLYRIRILVPKETRENYCDMGNSAWDVIQLRTGYLWIQKESAEYSSTQQAVIRITLKRNPLFYMYMIILPTFIINLIAISGVFLQKSSAMDRLTICLTHIMTMTFILGLIAEKIPKTMEIPLLGKYIIFGLCSMIFAISTSIAFGKSRFSLIFCQILNFSSFFYMIWRYLEFVFLRESGVRGNCVDFSNNVRFTDDLVQN</sequence>
<dbReference type="PANTHER" id="PTHR18945">
    <property type="entry name" value="NEUROTRANSMITTER GATED ION CHANNEL"/>
    <property type="match status" value="1"/>
</dbReference>
<dbReference type="InterPro" id="IPR006202">
    <property type="entry name" value="Neur_chan_lig-bd"/>
</dbReference>
<keyword evidence="5" id="KW-0732">Signal</keyword>
<evidence type="ECO:0000256" key="1">
    <source>
        <dbReference type="ARBA" id="ARBA00004141"/>
    </source>
</evidence>
<evidence type="ECO:0000256" key="3">
    <source>
        <dbReference type="ARBA" id="ARBA00022989"/>
    </source>
</evidence>
<organism evidence="7 8">
    <name type="scientific">Caenorhabditis angaria</name>
    <dbReference type="NCBI Taxonomy" id="860376"/>
    <lineage>
        <taxon>Eukaryota</taxon>
        <taxon>Metazoa</taxon>
        <taxon>Ecdysozoa</taxon>
        <taxon>Nematoda</taxon>
        <taxon>Chromadorea</taxon>
        <taxon>Rhabditida</taxon>
        <taxon>Rhabditina</taxon>
        <taxon>Rhabditomorpha</taxon>
        <taxon>Rhabditoidea</taxon>
        <taxon>Rhabditidae</taxon>
        <taxon>Peloderinae</taxon>
        <taxon>Caenorhabditis</taxon>
    </lineage>
</organism>
<evidence type="ECO:0000313" key="7">
    <source>
        <dbReference type="EMBL" id="CAI5440457.1"/>
    </source>
</evidence>
<feature type="transmembrane region" description="Helical" evidence="5">
    <location>
        <begin position="415"/>
        <end position="436"/>
    </location>
</feature>
<dbReference type="PRINTS" id="PR00252">
    <property type="entry name" value="NRIONCHANNEL"/>
</dbReference>
<dbReference type="InterPro" id="IPR006201">
    <property type="entry name" value="Neur_channel"/>
</dbReference>
<dbReference type="CDD" id="cd18989">
    <property type="entry name" value="LGIC_ECD_cation"/>
    <property type="match status" value="1"/>
</dbReference>
<feature type="signal peptide" evidence="5">
    <location>
        <begin position="1"/>
        <end position="17"/>
    </location>
</feature>
<keyword evidence="5" id="KW-0813">Transport</keyword>
<reference evidence="7" key="1">
    <citation type="submission" date="2022-11" db="EMBL/GenBank/DDBJ databases">
        <authorList>
            <person name="Kikuchi T."/>
        </authorList>
    </citation>
    <scope>NUCLEOTIDE SEQUENCE</scope>
    <source>
        <strain evidence="7">PS1010</strain>
    </source>
</reference>
<dbReference type="PROSITE" id="PS00236">
    <property type="entry name" value="NEUROTR_ION_CHANNEL"/>
    <property type="match status" value="1"/>
</dbReference>
<evidence type="ECO:0000313" key="8">
    <source>
        <dbReference type="Proteomes" id="UP001152747"/>
    </source>
</evidence>
<evidence type="ECO:0000259" key="6">
    <source>
        <dbReference type="Pfam" id="PF02931"/>
    </source>
</evidence>
<dbReference type="Pfam" id="PF02931">
    <property type="entry name" value="Neur_chan_LBD"/>
    <property type="match status" value="1"/>
</dbReference>
<dbReference type="SUPFAM" id="SSF63712">
    <property type="entry name" value="Nicotinic receptor ligand binding domain-like"/>
    <property type="match status" value="1"/>
</dbReference>
<comment type="similarity">
    <text evidence="5">Belongs to the ligand-gated ion channel (TC 1.A.9) family.</text>
</comment>
<keyword evidence="5" id="KW-0407">Ion channel</keyword>
<proteinExistence type="inferred from homology"/>
<dbReference type="OrthoDB" id="5866477at2759"/>
<name>A0A9P1IBZ8_9PELO</name>
<dbReference type="Gene3D" id="1.20.58.390">
    <property type="entry name" value="Neurotransmitter-gated ion-channel transmembrane domain"/>
    <property type="match status" value="1"/>
</dbReference>
<dbReference type="GO" id="GO:0004888">
    <property type="term" value="F:transmembrane signaling receptor activity"/>
    <property type="evidence" value="ECO:0007669"/>
    <property type="project" value="InterPro"/>
</dbReference>
<feature type="chain" id="PRO_5040543563" description="Neurotransmitter-gated ion-channel ligand-binding domain-containing protein" evidence="5">
    <location>
        <begin position="18"/>
        <end position="492"/>
    </location>
</feature>
<evidence type="ECO:0000256" key="4">
    <source>
        <dbReference type="ARBA" id="ARBA00023136"/>
    </source>
</evidence>
<comment type="subcellular location">
    <subcellularLocation>
        <location evidence="1">Membrane</location>
        <topology evidence="1">Multi-pass membrane protein</topology>
    </subcellularLocation>
</comment>
<dbReference type="Proteomes" id="UP001152747">
    <property type="component" value="Unassembled WGS sequence"/>
</dbReference>
<keyword evidence="5" id="KW-0406">Ion transport</keyword>
<protein>
    <recommendedName>
        <fullName evidence="6">Neurotransmitter-gated ion-channel ligand-binding domain-containing protein</fullName>
    </recommendedName>
</protein>
<accession>A0A9P1IBZ8</accession>
<dbReference type="InterPro" id="IPR036719">
    <property type="entry name" value="Neuro-gated_channel_TM_sf"/>
</dbReference>
<comment type="caution">
    <text evidence="7">The sequence shown here is derived from an EMBL/GenBank/DDBJ whole genome shotgun (WGS) entry which is preliminary data.</text>
</comment>
<keyword evidence="2 5" id="KW-0812">Transmembrane</keyword>
<keyword evidence="4 5" id="KW-0472">Membrane</keyword>
<dbReference type="InterPro" id="IPR018000">
    <property type="entry name" value="Neurotransmitter_ion_chnl_CS"/>
</dbReference>
<dbReference type="GO" id="GO:0005230">
    <property type="term" value="F:extracellular ligand-gated monoatomic ion channel activity"/>
    <property type="evidence" value="ECO:0007669"/>
    <property type="project" value="InterPro"/>
</dbReference>
<feature type="transmembrane region" description="Helical" evidence="5">
    <location>
        <begin position="385"/>
        <end position="403"/>
    </location>
</feature>
<dbReference type="SUPFAM" id="SSF90112">
    <property type="entry name" value="Neurotransmitter-gated ion-channel transmembrane pore"/>
    <property type="match status" value="1"/>
</dbReference>
<feature type="domain" description="Neurotransmitter-gated ion-channel ligand-binding" evidence="6">
    <location>
        <begin position="177"/>
        <end position="351"/>
    </location>
</feature>
<keyword evidence="8" id="KW-1185">Reference proteome</keyword>
<dbReference type="Gene3D" id="2.70.170.10">
    <property type="entry name" value="Neurotransmitter-gated ion-channel ligand-binding domain"/>
    <property type="match status" value="1"/>
</dbReference>
<dbReference type="GO" id="GO:0016020">
    <property type="term" value="C:membrane"/>
    <property type="evidence" value="ECO:0007669"/>
    <property type="project" value="UniProtKB-SubCell"/>
</dbReference>
<feature type="transmembrane region" description="Helical" evidence="5">
    <location>
        <begin position="443"/>
        <end position="462"/>
    </location>
</feature>
<gene>
    <name evidence="7" type="ORF">CAMP_LOCUS3094</name>
</gene>
<dbReference type="InterPro" id="IPR038050">
    <property type="entry name" value="Neuro_actylchol_rec"/>
</dbReference>
<dbReference type="InterPro" id="IPR036734">
    <property type="entry name" value="Neur_chan_lig-bd_sf"/>
</dbReference>
<feature type="transmembrane region" description="Helical" evidence="5">
    <location>
        <begin position="354"/>
        <end position="376"/>
    </location>
</feature>
<keyword evidence="3 5" id="KW-1133">Transmembrane helix</keyword>